<comment type="caution">
    <text evidence="14">The sequence shown here is derived from an EMBL/GenBank/DDBJ whole genome shotgun (WGS) entry which is preliminary data.</text>
</comment>
<evidence type="ECO:0000256" key="1">
    <source>
        <dbReference type="ARBA" id="ARBA00004123"/>
    </source>
</evidence>
<proteinExistence type="inferred from homology"/>
<feature type="region of interest" description="Disordered" evidence="12">
    <location>
        <begin position="566"/>
        <end position="588"/>
    </location>
</feature>
<dbReference type="GO" id="GO:0016787">
    <property type="term" value="F:hydrolase activity"/>
    <property type="evidence" value="ECO:0007669"/>
    <property type="project" value="UniProtKB-KW"/>
</dbReference>
<evidence type="ECO:0000256" key="7">
    <source>
        <dbReference type="ARBA" id="ARBA00022840"/>
    </source>
</evidence>
<evidence type="ECO:0000256" key="11">
    <source>
        <dbReference type="ARBA" id="ARBA00023242"/>
    </source>
</evidence>
<dbReference type="InterPro" id="IPR036465">
    <property type="entry name" value="vWFA_dom_sf"/>
</dbReference>
<dbReference type="InterPro" id="IPR006164">
    <property type="entry name" value="DNA_bd_Ku70/Ku80"/>
</dbReference>
<dbReference type="GO" id="GO:0006310">
    <property type="term" value="P:DNA recombination"/>
    <property type="evidence" value="ECO:0007669"/>
    <property type="project" value="UniProtKB-KW"/>
</dbReference>
<evidence type="ECO:0000259" key="13">
    <source>
        <dbReference type="SMART" id="SM00559"/>
    </source>
</evidence>
<dbReference type="Gene3D" id="1.25.40.240">
    <property type="entry name" value="Ku, C-terminal domain"/>
    <property type="match status" value="1"/>
</dbReference>
<comment type="similarity">
    <text evidence="2">Belongs to the ku80 family.</text>
</comment>
<name>A0A3R7N6F4_9TRYP</name>
<dbReference type="GO" id="GO:0004386">
    <property type="term" value="F:helicase activity"/>
    <property type="evidence" value="ECO:0007669"/>
    <property type="project" value="UniProtKB-KW"/>
</dbReference>
<evidence type="ECO:0000256" key="5">
    <source>
        <dbReference type="ARBA" id="ARBA00022801"/>
    </source>
</evidence>
<keyword evidence="11" id="KW-0539">Nucleus</keyword>
<comment type="subcellular location">
    <subcellularLocation>
        <location evidence="1">Nucleus</location>
    </subcellularLocation>
</comment>
<evidence type="ECO:0000313" key="14">
    <source>
        <dbReference type="EMBL" id="RNF26179.1"/>
    </source>
</evidence>
<dbReference type="GO" id="GO:0006303">
    <property type="term" value="P:double-strand break repair via nonhomologous end joining"/>
    <property type="evidence" value="ECO:0007669"/>
    <property type="project" value="InterPro"/>
</dbReference>
<evidence type="ECO:0000256" key="6">
    <source>
        <dbReference type="ARBA" id="ARBA00022806"/>
    </source>
</evidence>
<dbReference type="GO" id="GO:0000723">
    <property type="term" value="P:telomere maintenance"/>
    <property type="evidence" value="ECO:0007669"/>
    <property type="project" value="InterPro"/>
</dbReference>
<dbReference type="SUPFAM" id="SSF53300">
    <property type="entry name" value="vWA-like"/>
    <property type="match status" value="1"/>
</dbReference>
<sequence length="748" mass="82722">MSLRSASVLALDVNCPPASLALAVEFCRRSAEAAMMFAPHDEMALVLAGTRDSHNPLHHSRGGTGGTRFNHISVPCALAAPTVDFLEPLAHITPPCEGYEADFLETLLVSDQVMRERTANKCYRRVVFLLTDAHTEVLRKEEMNPLLESFQQHEVALIVIGIDFTEPPANAADAYERDGGNEHLAGLSLKAQNERVLRAMCFLLGEESAVVSLDDALRGVDELRRRKLTQRPLLRVILTVGEVRLATQMFTKAQEERLPPLKRTTAAGEEVSMRTIFQGLRERATPLQRRDLWKGYRYGCSLVPCSEQDAEAMKVKGPRALDALGFVPLQQVPVYVLLGGVKVIMPLDDDTVGAKAFRSIVQAMNAAGRAMVVRFVRTRDADPVLGLCVPSTKQRRDVLFFSPLPFAEDVRFFEFSDYAEVRDDDDDADAAEEAGLVAAIVEDMTVEKEVLRPRETFNPVLQQYYATLRAKLRCCCDGERLAAGSETREADGLRGEASGANTAAGEVLLPLARAVQATSAAYGLPGNQLEPMLSSVRAKLEACSRSFVYVPSRADDVAEGRRRRRRAYWSHSPAGSREVEASDASSRDPSTVATPCFVDGAARITTMDPVCSFRAVLQSRGGTEVRRAMDELADAVFRLLRYSLKDAQYAKGAECVLLLRQHCLETGEADYFNRFLLKLMLLARELEHEAFLHGEIVARGIAPITRRECPNSTIADEEDARRFLTQDRRLPAPLLEDPDEAEVLNMIV</sequence>
<evidence type="ECO:0000256" key="9">
    <source>
        <dbReference type="ARBA" id="ARBA00023172"/>
    </source>
</evidence>
<dbReference type="CDD" id="cd00873">
    <property type="entry name" value="KU80"/>
    <property type="match status" value="1"/>
</dbReference>
<dbReference type="Gene3D" id="3.40.50.410">
    <property type="entry name" value="von Willebrand factor, type A domain"/>
    <property type="match status" value="1"/>
</dbReference>
<evidence type="ECO:0000256" key="10">
    <source>
        <dbReference type="ARBA" id="ARBA00023204"/>
    </source>
</evidence>
<keyword evidence="9" id="KW-0233">DNA recombination</keyword>
<dbReference type="Pfam" id="PF03731">
    <property type="entry name" value="Ku_N"/>
    <property type="match status" value="1"/>
</dbReference>
<keyword evidence="4" id="KW-0227">DNA damage</keyword>
<feature type="domain" description="Ku" evidence="13">
    <location>
        <begin position="284"/>
        <end position="421"/>
    </location>
</feature>
<dbReference type="GeneID" id="40315190"/>
<dbReference type="InterPro" id="IPR005161">
    <property type="entry name" value="Ku_N"/>
</dbReference>
<dbReference type="SUPFAM" id="SSF101420">
    <property type="entry name" value="C-terminal domain of Ku80"/>
    <property type="match status" value="1"/>
</dbReference>
<keyword evidence="8" id="KW-0238">DNA-binding</keyword>
<keyword evidence="3" id="KW-0547">Nucleotide-binding</keyword>
<reference evidence="14 15" key="1">
    <citation type="journal article" date="2018" name="BMC Genomics">
        <title>Genomic comparison of Trypanosoma conorhini and Trypanosoma rangeli to Trypanosoma cruzi strains of high and low virulence.</title>
        <authorList>
            <person name="Bradwell K.R."/>
            <person name="Koparde V.N."/>
            <person name="Matveyev A.V."/>
            <person name="Serrano M.G."/>
            <person name="Alves J.M."/>
            <person name="Parikh H."/>
            <person name="Huang B."/>
            <person name="Lee V."/>
            <person name="Espinosa-Alvarez O."/>
            <person name="Ortiz P.A."/>
            <person name="Costa-Martins A.G."/>
            <person name="Teixeira M.M."/>
            <person name="Buck G.A."/>
        </authorList>
    </citation>
    <scope>NUCLEOTIDE SEQUENCE [LARGE SCALE GENOMIC DNA]</scope>
    <source>
        <strain evidence="14 15">025E</strain>
    </source>
</reference>
<dbReference type="EMBL" id="MKKU01000054">
    <property type="protein sequence ID" value="RNF26179.1"/>
    <property type="molecule type" value="Genomic_DNA"/>
</dbReference>
<organism evidence="14 15">
    <name type="scientific">Trypanosoma conorhini</name>
    <dbReference type="NCBI Taxonomy" id="83891"/>
    <lineage>
        <taxon>Eukaryota</taxon>
        <taxon>Discoba</taxon>
        <taxon>Euglenozoa</taxon>
        <taxon>Kinetoplastea</taxon>
        <taxon>Metakinetoplastina</taxon>
        <taxon>Trypanosomatida</taxon>
        <taxon>Trypanosomatidae</taxon>
        <taxon>Trypanosoma</taxon>
    </lineage>
</organism>
<dbReference type="OrthoDB" id="30826at2759"/>
<keyword evidence="15" id="KW-1185">Reference proteome</keyword>
<evidence type="ECO:0000256" key="2">
    <source>
        <dbReference type="ARBA" id="ARBA00007726"/>
    </source>
</evidence>
<dbReference type="Proteomes" id="UP000284403">
    <property type="component" value="Unassembled WGS sequence"/>
</dbReference>
<dbReference type="Pfam" id="PF02735">
    <property type="entry name" value="Ku"/>
    <property type="match status" value="1"/>
</dbReference>
<dbReference type="InterPro" id="IPR036494">
    <property type="entry name" value="Ku_C_sf"/>
</dbReference>
<dbReference type="RefSeq" id="XP_029231385.1">
    <property type="nucleotide sequence ID" value="XM_029368517.1"/>
</dbReference>
<keyword evidence="5 14" id="KW-0378">Hydrolase</keyword>
<dbReference type="GO" id="GO:0043564">
    <property type="term" value="C:Ku70:Ku80 complex"/>
    <property type="evidence" value="ECO:0007669"/>
    <property type="project" value="InterPro"/>
</dbReference>
<evidence type="ECO:0000256" key="4">
    <source>
        <dbReference type="ARBA" id="ARBA00022763"/>
    </source>
</evidence>
<dbReference type="PANTHER" id="PTHR12604">
    <property type="entry name" value="KU AUTOANTIGEN DNA HELICASE"/>
    <property type="match status" value="1"/>
</dbReference>
<evidence type="ECO:0000256" key="3">
    <source>
        <dbReference type="ARBA" id="ARBA00022741"/>
    </source>
</evidence>
<dbReference type="EC" id="3.6.-.-" evidence="14"/>
<dbReference type="InterPro" id="IPR014893">
    <property type="entry name" value="Ku_PK_bind"/>
</dbReference>
<evidence type="ECO:0000313" key="15">
    <source>
        <dbReference type="Proteomes" id="UP000284403"/>
    </source>
</evidence>
<dbReference type="GO" id="GO:0005524">
    <property type="term" value="F:ATP binding"/>
    <property type="evidence" value="ECO:0007669"/>
    <property type="project" value="UniProtKB-KW"/>
</dbReference>
<keyword evidence="7" id="KW-0067">ATP-binding</keyword>
<accession>A0A3R7N6F4</accession>
<keyword evidence="6" id="KW-0347">Helicase</keyword>
<dbReference type="SMART" id="SM00559">
    <property type="entry name" value="Ku78"/>
    <property type="match status" value="1"/>
</dbReference>
<protein>
    <submittedName>
        <fullName evidence="14">Putative KU80 protein</fullName>
        <ecNumber evidence="14">3.6.-.-</ecNumber>
    </submittedName>
</protein>
<evidence type="ECO:0000256" key="8">
    <source>
        <dbReference type="ARBA" id="ARBA00023125"/>
    </source>
</evidence>
<dbReference type="InterPro" id="IPR016194">
    <property type="entry name" value="SPOC-like_C_dom_sf"/>
</dbReference>
<dbReference type="GO" id="GO:0003684">
    <property type="term" value="F:damaged DNA binding"/>
    <property type="evidence" value="ECO:0007669"/>
    <property type="project" value="InterPro"/>
</dbReference>
<dbReference type="Pfam" id="PF08785">
    <property type="entry name" value="Ku_PK_bind"/>
    <property type="match status" value="1"/>
</dbReference>
<dbReference type="AlphaFoldDB" id="A0A3R7N6F4"/>
<gene>
    <name evidence="14" type="ORF">Tco025E_01579</name>
</gene>
<dbReference type="PANTHER" id="PTHR12604:SF4">
    <property type="entry name" value="X-RAY REPAIR CROSS-COMPLEMENTING PROTEIN 5"/>
    <property type="match status" value="1"/>
</dbReference>
<dbReference type="Gene3D" id="2.40.290.10">
    <property type="match status" value="1"/>
</dbReference>
<evidence type="ECO:0000256" key="12">
    <source>
        <dbReference type="SAM" id="MobiDB-lite"/>
    </source>
</evidence>
<dbReference type="GO" id="GO:0042162">
    <property type="term" value="F:telomeric DNA binding"/>
    <property type="evidence" value="ECO:0007669"/>
    <property type="project" value="InterPro"/>
</dbReference>
<keyword evidence="10" id="KW-0234">DNA repair</keyword>
<dbReference type="InterPro" id="IPR024193">
    <property type="entry name" value="Ku80"/>
</dbReference>
<dbReference type="SUPFAM" id="SSF100939">
    <property type="entry name" value="SPOC domain-like"/>
    <property type="match status" value="1"/>
</dbReference>
<dbReference type="GO" id="GO:0003690">
    <property type="term" value="F:double-stranded DNA binding"/>
    <property type="evidence" value="ECO:0007669"/>
    <property type="project" value="TreeGrafter"/>
</dbReference>